<gene>
    <name evidence="1" type="ORF">KMZ29_01755</name>
</gene>
<name>A0A975RN90_9BRAD</name>
<proteinExistence type="predicted"/>
<dbReference type="Proteomes" id="UP000680839">
    <property type="component" value="Chromosome"/>
</dbReference>
<accession>A0A975RN90</accession>
<dbReference type="AlphaFoldDB" id="A0A975RN90"/>
<evidence type="ECO:0000313" key="1">
    <source>
        <dbReference type="EMBL" id="QWG13498.1"/>
    </source>
</evidence>
<evidence type="ECO:0000313" key="2">
    <source>
        <dbReference type="Proteomes" id="UP000680839"/>
    </source>
</evidence>
<organism evidence="1 2">
    <name type="scientific">Bradyrhizobium sediminis</name>
    <dbReference type="NCBI Taxonomy" id="2840469"/>
    <lineage>
        <taxon>Bacteria</taxon>
        <taxon>Pseudomonadati</taxon>
        <taxon>Pseudomonadota</taxon>
        <taxon>Alphaproteobacteria</taxon>
        <taxon>Hyphomicrobiales</taxon>
        <taxon>Nitrobacteraceae</taxon>
        <taxon>Bradyrhizobium</taxon>
    </lineage>
</organism>
<reference evidence="1" key="1">
    <citation type="submission" date="2021-06" db="EMBL/GenBank/DDBJ databases">
        <title>Bradyrhizobium sp. S2-20-1 Genome sequencing.</title>
        <authorList>
            <person name="Jin L."/>
        </authorList>
    </citation>
    <scope>NUCLEOTIDE SEQUENCE</scope>
    <source>
        <strain evidence="1">S2-20-1</strain>
    </source>
</reference>
<protein>
    <submittedName>
        <fullName evidence="1">Uncharacterized protein</fullName>
    </submittedName>
</protein>
<sequence length="264" mass="28252">MRSFVALPANSYYPNRIHPALSSFADECCGMLARLAAYVGALALLAILGAHVWDQLPEIADAEPAAETGWSEAPRSHPAFAVSKFDSLDKTVSYEVLRHPEGGRKDILRWGTPGERPVAELEIYRRGAEPSQSGLAMAEIAERMSFAGRSEPEAAGVVDSKFGMVTLLRLAGTAGSGRGCLGFIKRLNDPDLQISGWSCQGETLPARRAAISCILSRLMLLTAGNDPKLAELFARAELRRSSCAAAPSSDWVTGPENPGLRGTL</sequence>
<dbReference type="EMBL" id="CP076134">
    <property type="protein sequence ID" value="QWG13498.1"/>
    <property type="molecule type" value="Genomic_DNA"/>
</dbReference>